<feature type="region of interest" description="Disordered" evidence="1">
    <location>
        <begin position="1"/>
        <end position="28"/>
    </location>
</feature>
<comment type="caution">
    <text evidence="2">The sequence shown here is derived from an EMBL/GenBank/DDBJ whole genome shotgun (WGS) entry which is preliminary data.</text>
</comment>
<feature type="non-terminal residue" evidence="2">
    <location>
        <position position="147"/>
    </location>
</feature>
<accession>A0A9N9JNZ7</accession>
<dbReference type="EMBL" id="CAJVPV010058514">
    <property type="protein sequence ID" value="CAG8787936.1"/>
    <property type="molecule type" value="Genomic_DNA"/>
</dbReference>
<dbReference type="Proteomes" id="UP000789342">
    <property type="component" value="Unassembled WGS sequence"/>
</dbReference>
<gene>
    <name evidence="2" type="ORF">AMORRO_LOCUS17891</name>
</gene>
<reference evidence="2" key="1">
    <citation type="submission" date="2021-06" db="EMBL/GenBank/DDBJ databases">
        <authorList>
            <person name="Kallberg Y."/>
            <person name="Tangrot J."/>
            <person name="Rosling A."/>
        </authorList>
    </citation>
    <scope>NUCLEOTIDE SEQUENCE</scope>
    <source>
        <strain evidence="2">CL551</strain>
    </source>
</reference>
<keyword evidence="3" id="KW-1185">Reference proteome</keyword>
<feature type="region of interest" description="Disordered" evidence="1">
    <location>
        <begin position="92"/>
        <end position="114"/>
    </location>
</feature>
<feature type="compositionally biased region" description="Polar residues" evidence="1">
    <location>
        <begin position="99"/>
        <end position="111"/>
    </location>
</feature>
<dbReference type="AlphaFoldDB" id="A0A9N9JNZ7"/>
<sequence length="147" mass="16609">MTLISKNSSNKKTPPSPLRNTSPQTPTINVTPAQEKLDSLLQQESEFIFISPINSPTFPVSAGNNRNLKVPPPVHISTTTAQHEDIPTYEHTKIDMPPSYQTSLKSTSNRKSAPKPLVLNSMETEEPWPITKKLFFLGFFFWPLWFV</sequence>
<proteinExistence type="predicted"/>
<protein>
    <submittedName>
        <fullName evidence="2">1064_t:CDS:1</fullName>
    </submittedName>
</protein>
<evidence type="ECO:0000256" key="1">
    <source>
        <dbReference type="SAM" id="MobiDB-lite"/>
    </source>
</evidence>
<dbReference type="OrthoDB" id="2350609at2759"/>
<feature type="compositionally biased region" description="Polar residues" evidence="1">
    <location>
        <begin position="18"/>
        <end position="28"/>
    </location>
</feature>
<evidence type="ECO:0000313" key="2">
    <source>
        <dbReference type="EMBL" id="CAG8787936.1"/>
    </source>
</evidence>
<name>A0A9N9JNZ7_9GLOM</name>
<feature type="compositionally biased region" description="Low complexity" evidence="1">
    <location>
        <begin position="1"/>
        <end position="13"/>
    </location>
</feature>
<evidence type="ECO:0000313" key="3">
    <source>
        <dbReference type="Proteomes" id="UP000789342"/>
    </source>
</evidence>
<organism evidence="2 3">
    <name type="scientific">Acaulospora morrowiae</name>
    <dbReference type="NCBI Taxonomy" id="94023"/>
    <lineage>
        <taxon>Eukaryota</taxon>
        <taxon>Fungi</taxon>
        <taxon>Fungi incertae sedis</taxon>
        <taxon>Mucoromycota</taxon>
        <taxon>Glomeromycotina</taxon>
        <taxon>Glomeromycetes</taxon>
        <taxon>Diversisporales</taxon>
        <taxon>Acaulosporaceae</taxon>
        <taxon>Acaulospora</taxon>
    </lineage>
</organism>